<evidence type="ECO:0000256" key="1">
    <source>
        <dbReference type="ARBA" id="ARBA00022737"/>
    </source>
</evidence>
<feature type="repeat" description="TPR" evidence="3">
    <location>
        <begin position="396"/>
        <end position="429"/>
    </location>
</feature>
<dbReference type="SUPFAM" id="SSF55729">
    <property type="entry name" value="Acyl-CoA N-acyltransferases (Nat)"/>
    <property type="match status" value="1"/>
</dbReference>
<dbReference type="PANTHER" id="PTHR44943:SF8">
    <property type="entry name" value="TPR REPEAT-CONTAINING PROTEIN MJ0263"/>
    <property type="match status" value="1"/>
</dbReference>
<keyword evidence="1" id="KW-0677">Repeat</keyword>
<dbReference type="PANTHER" id="PTHR44943">
    <property type="entry name" value="CELLULOSE SYNTHASE OPERON PROTEIN C"/>
    <property type="match status" value="1"/>
</dbReference>
<organism evidence="5 6">
    <name type="scientific">Nitratireductor thuwali</name>
    <dbReference type="NCBI Taxonomy" id="2267699"/>
    <lineage>
        <taxon>Bacteria</taxon>
        <taxon>Pseudomonadati</taxon>
        <taxon>Pseudomonadota</taxon>
        <taxon>Alphaproteobacteria</taxon>
        <taxon>Hyphomicrobiales</taxon>
        <taxon>Phyllobacteriaceae</taxon>
        <taxon>Nitratireductor</taxon>
    </lineage>
</organism>
<keyword evidence="6" id="KW-1185">Reference proteome</keyword>
<evidence type="ECO:0000256" key="2">
    <source>
        <dbReference type="ARBA" id="ARBA00022803"/>
    </source>
</evidence>
<accession>A0ABY5MNH5</accession>
<evidence type="ECO:0000313" key="5">
    <source>
        <dbReference type="EMBL" id="UUP18327.1"/>
    </source>
</evidence>
<feature type="repeat" description="TPR" evidence="3">
    <location>
        <begin position="430"/>
        <end position="463"/>
    </location>
</feature>
<sequence length="553" mass="62444">MFIDTIRTTEELHALRGDWDRIYASDPDAQFFLSWNFMHRYLRRFNGAWFILAARPGRRESGYVALLPLRLSTKMNGKTGLACNEINMGGNFAADYTGILTMPEHAGSAVPAFAAHLKELHWAKLHLENFRGSERKWRTFVSKLSDAKLAIQPMQRINSDNIDNCICPAASLPESWDLFLERNLSSNTRQKLRRFLRKVENSDAFGITHADASTVERDIEILLEFWRIKWSARKGKLLPGLIRSNRSIFRNAFQTGNLFLPVLWHGERPLGALAIFLDPVKKALLFYMAGRDEQANDIPAGLILHGHSIRYGIENGFRTYDFLRGNEPYKYSFGVTDTSIRCAVVRTTTGRNLGDKLDSRSLHGIFKHATEFHKEGRLPAAQVAYTQILQTQPSHRQALYQLGQLLTEKGAHRQAAEMFGELSKLLPASLKVWLRLGFALKAAERFAEAIGAFEKAMQLSPGLTIARYAIGQCLLRQGRVGEATDVFRSIVQQPAGGEKDRALRKRAWLLLHGLTREDPHSLHKQDRLDQVVAHLKNSASTMPFSPDALVGAK</sequence>
<dbReference type="Gene3D" id="3.40.630.30">
    <property type="match status" value="1"/>
</dbReference>
<dbReference type="EMBL" id="CP030941">
    <property type="protein sequence ID" value="UUP18327.1"/>
    <property type="molecule type" value="Genomic_DNA"/>
</dbReference>
<evidence type="ECO:0000256" key="3">
    <source>
        <dbReference type="PROSITE-ProRule" id="PRU00339"/>
    </source>
</evidence>
<dbReference type="Pfam" id="PF14559">
    <property type="entry name" value="TPR_19"/>
    <property type="match status" value="1"/>
</dbReference>
<gene>
    <name evidence="5" type="ORF">NTH_02807</name>
</gene>
<name>A0ABY5MNH5_9HYPH</name>
<dbReference type="Pfam" id="PF13480">
    <property type="entry name" value="Acetyltransf_6"/>
    <property type="match status" value="1"/>
</dbReference>
<dbReference type="RefSeq" id="WP_338530572.1">
    <property type="nucleotide sequence ID" value="NZ_CP030941.1"/>
</dbReference>
<dbReference type="InterPro" id="IPR016181">
    <property type="entry name" value="Acyl_CoA_acyltransferase"/>
</dbReference>
<dbReference type="SUPFAM" id="SSF48452">
    <property type="entry name" value="TPR-like"/>
    <property type="match status" value="1"/>
</dbReference>
<keyword evidence="2 3" id="KW-0802">TPR repeat</keyword>
<evidence type="ECO:0000259" key="4">
    <source>
        <dbReference type="Pfam" id="PF13480"/>
    </source>
</evidence>
<dbReference type="InterPro" id="IPR011990">
    <property type="entry name" value="TPR-like_helical_dom_sf"/>
</dbReference>
<dbReference type="InterPro" id="IPR019734">
    <property type="entry name" value="TPR_rpt"/>
</dbReference>
<dbReference type="InterPro" id="IPR051685">
    <property type="entry name" value="Ycf3/AcsC/BcsC/TPR_MFPF"/>
</dbReference>
<dbReference type="PROSITE" id="PS50005">
    <property type="entry name" value="TPR"/>
    <property type="match status" value="2"/>
</dbReference>
<reference evidence="5 6" key="1">
    <citation type="submission" date="2018-07" db="EMBL/GenBank/DDBJ databases">
        <title>Genome sequence of Nitratireductor thuwali#1536.</title>
        <authorList>
            <person name="Michoud G."/>
            <person name="Merlino G."/>
            <person name="Sefrji F.O."/>
            <person name="Daffonchio D."/>
        </authorList>
    </citation>
    <scope>NUCLEOTIDE SEQUENCE [LARGE SCALE GENOMIC DNA]</scope>
    <source>
        <strain evidence="6">Nit1536</strain>
    </source>
</reference>
<evidence type="ECO:0000313" key="6">
    <source>
        <dbReference type="Proteomes" id="UP001342418"/>
    </source>
</evidence>
<dbReference type="Gene3D" id="1.25.40.10">
    <property type="entry name" value="Tetratricopeptide repeat domain"/>
    <property type="match status" value="1"/>
</dbReference>
<protein>
    <recommendedName>
        <fullName evidence="4">BioF2-like acetyltransferase domain-containing protein</fullName>
    </recommendedName>
</protein>
<dbReference type="Pfam" id="PF13432">
    <property type="entry name" value="TPR_16"/>
    <property type="match status" value="1"/>
</dbReference>
<dbReference type="InterPro" id="IPR038740">
    <property type="entry name" value="BioF2-like_GNAT_dom"/>
</dbReference>
<feature type="domain" description="BioF2-like acetyltransferase" evidence="4">
    <location>
        <begin position="186"/>
        <end position="330"/>
    </location>
</feature>
<dbReference type="SMART" id="SM00028">
    <property type="entry name" value="TPR"/>
    <property type="match status" value="3"/>
</dbReference>
<proteinExistence type="predicted"/>
<dbReference type="Proteomes" id="UP001342418">
    <property type="component" value="Chromosome"/>
</dbReference>